<dbReference type="Proteomes" id="UP000265775">
    <property type="component" value="Unassembled WGS sequence"/>
</dbReference>
<protein>
    <submittedName>
        <fullName evidence="1">Uncharacterized protein</fullName>
    </submittedName>
</protein>
<proteinExistence type="predicted"/>
<sequence length="119" mass="13738">MSIRVETTYLATCDYPDCHMNYVTLESTEEDAILEVIDNGEWLCLFTGDNKPRFFCPAHLRYVQNSRHGWSNVFYDSNSPYTQTTSHALNRYYEDMSTPQPLPKLQCDSTILAVLANEN</sequence>
<accession>A0A395XXL5</accession>
<dbReference type="EMBL" id="QSAR01000021">
    <property type="protein sequence ID" value="RGW62898.1"/>
    <property type="molecule type" value="Genomic_DNA"/>
</dbReference>
<dbReference type="AlphaFoldDB" id="A0A395XXL5"/>
<gene>
    <name evidence="1" type="ORF">DWV59_11265</name>
</gene>
<comment type="caution">
    <text evidence="1">The sequence shown here is derived from an EMBL/GenBank/DDBJ whole genome shotgun (WGS) entry which is preliminary data.</text>
</comment>
<evidence type="ECO:0000313" key="2">
    <source>
        <dbReference type="Proteomes" id="UP000265775"/>
    </source>
</evidence>
<evidence type="ECO:0000313" key="1">
    <source>
        <dbReference type="EMBL" id="RGW62898.1"/>
    </source>
</evidence>
<name>A0A395XXL5_BIFLN</name>
<organism evidence="1 2">
    <name type="scientific">Bifidobacterium longum</name>
    <dbReference type="NCBI Taxonomy" id="216816"/>
    <lineage>
        <taxon>Bacteria</taxon>
        <taxon>Bacillati</taxon>
        <taxon>Actinomycetota</taxon>
        <taxon>Actinomycetes</taxon>
        <taxon>Bifidobacteriales</taxon>
        <taxon>Bifidobacteriaceae</taxon>
        <taxon>Bifidobacterium</taxon>
    </lineage>
</organism>
<reference evidence="1 2" key="1">
    <citation type="submission" date="2018-08" db="EMBL/GenBank/DDBJ databases">
        <title>A genome reference for cultivated species of the human gut microbiota.</title>
        <authorList>
            <person name="Zou Y."/>
            <person name="Xue W."/>
            <person name="Luo G."/>
        </authorList>
    </citation>
    <scope>NUCLEOTIDE SEQUENCE [LARGE SCALE GENOMIC DNA]</scope>
    <source>
        <strain evidence="1 2">AF11-12</strain>
    </source>
</reference>